<keyword evidence="1" id="KW-0808">Transferase</keyword>
<dbReference type="EMBL" id="AOGE01000030">
    <property type="protein sequence ID" value="ELT48956.1"/>
    <property type="molecule type" value="Genomic_DNA"/>
</dbReference>
<reference evidence="1 2" key="1">
    <citation type="journal article" date="2013" name="Gut Pathog.">
        <title>Draft genome of Ochrobactrum intermedium strain M86 isolated from non-ulcer dyspeptic individual from India.</title>
        <authorList>
            <person name="Kulkarni G."/>
            <person name="Dhotre D."/>
            <person name="Dharne M."/>
            <person name="Shetty S."/>
            <person name="Chowdhury S."/>
            <person name="Misra V."/>
            <person name="Misra S."/>
            <person name="Patole M."/>
            <person name="Shouche Y."/>
        </authorList>
    </citation>
    <scope>NUCLEOTIDE SEQUENCE [LARGE SCALE GENOMIC DNA]</scope>
    <source>
        <strain evidence="1 2">M86</strain>
    </source>
</reference>
<protein>
    <submittedName>
        <fullName evidence="1">Diacylglycerol kinase</fullName>
    </submittedName>
</protein>
<keyword evidence="1" id="KW-0418">Kinase</keyword>
<dbReference type="GO" id="GO:0016301">
    <property type="term" value="F:kinase activity"/>
    <property type="evidence" value="ECO:0007669"/>
    <property type="project" value="UniProtKB-KW"/>
</dbReference>
<sequence length="101" mass="11558">MLPAPEKIMLATLDPTAAAGCNFLGIQLHFAPWLLKKGRNTQERILHFSSDQLNYSLHAKASSSPHAQILPRFRRNNERQVNFVGFREFVNNLLILWELTS</sequence>
<gene>
    <name evidence="1" type="ORF">D584_12557</name>
</gene>
<name>M5JZK6_9HYPH</name>
<organism evidence="1 2">
    <name type="scientific">Brucella intermedia M86</name>
    <dbReference type="NCBI Taxonomy" id="1234597"/>
    <lineage>
        <taxon>Bacteria</taxon>
        <taxon>Pseudomonadati</taxon>
        <taxon>Pseudomonadota</taxon>
        <taxon>Alphaproteobacteria</taxon>
        <taxon>Hyphomicrobiales</taxon>
        <taxon>Brucellaceae</taxon>
        <taxon>Brucella/Ochrobactrum group</taxon>
        <taxon>Brucella</taxon>
    </lineage>
</organism>
<proteinExistence type="predicted"/>
<dbReference type="AlphaFoldDB" id="M5JZK6"/>
<dbReference type="Proteomes" id="UP000011971">
    <property type="component" value="Unassembled WGS sequence"/>
</dbReference>
<comment type="caution">
    <text evidence="1">The sequence shown here is derived from an EMBL/GenBank/DDBJ whole genome shotgun (WGS) entry which is preliminary data.</text>
</comment>
<evidence type="ECO:0000313" key="1">
    <source>
        <dbReference type="EMBL" id="ELT48956.1"/>
    </source>
</evidence>
<accession>M5JZK6</accession>
<evidence type="ECO:0000313" key="2">
    <source>
        <dbReference type="Proteomes" id="UP000011971"/>
    </source>
</evidence>